<reference evidence="3 4" key="1">
    <citation type="submission" date="2021-09" db="EMBL/GenBank/DDBJ databases">
        <title>The complete genome sequence of a new microorganism.</title>
        <authorList>
            <person name="Zi Z."/>
        </authorList>
    </citation>
    <scope>NUCLEOTIDE SEQUENCE [LARGE SCALE GENOMIC DNA]</scope>
    <source>
        <strain evidence="3 4">WGZ8</strain>
    </source>
</reference>
<evidence type="ECO:0000313" key="3">
    <source>
        <dbReference type="EMBL" id="MBZ6076438.1"/>
    </source>
</evidence>
<dbReference type="PANTHER" id="PTHR38340">
    <property type="entry name" value="S-LAYER PROTEIN"/>
    <property type="match status" value="1"/>
</dbReference>
<dbReference type="PROSITE" id="PS00330">
    <property type="entry name" value="HEMOLYSIN_CALCIUM"/>
    <property type="match status" value="1"/>
</dbReference>
<keyword evidence="2" id="KW-0964">Secreted</keyword>
<dbReference type="EMBL" id="JAIRBM010000005">
    <property type="protein sequence ID" value="MBZ6076438.1"/>
    <property type="molecule type" value="Genomic_DNA"/>
</dbReference>
<dbReference type="PRINTS" id="PR00313">
    <property type="entry name" value="CABNDNGRPT"/>
</dbReference>
<comment type="caution">
    <text evidence="3">The sequence shown here is derived from an EMBL/GenBank/DDBJ whole genome shotgun (WGS) entry which is preliminary data.</text>
</comment>
<comment type="subcellular location">
    <subcellularLocation>
        <location evidence="1">Secreted</location>
    </subcellularLocation>
</comment>
<evidence type="ECO:0000256" key="1">
    <source>
        <dbReference type="ARBA" id="ARBA00004613"/>
    </source>
</evidence>
<protein>
    <recommendedName>
        <fullName evidence="5">Calcium-binding protein</fullName>
    </recommendedName>
</protein>
<accession>A0ABS7VLM3</accession>
<evidence type="ECO:0008006" key="5">
    <source>
        <dbReference type="Google" id="ProtNLM"/>
    </source>
</evidence>
<organism evidence="3 4">
    <name type="scientific">Microvirga puerhi</name>
    <dbReference type="NCBI Taxonomy" id="2876078"/>
    <lineage>
        <taxon>Bacteria</taxon>
        <taxon>Pseudomonadati</taxon>
        <taxon>Pseudomonadota</taxon>
        <taxon>Alphaproteobacteria</taxon>
        <taxon>Hyphomicrobiales</taxon>
        <taxon>Methylobacteriaceae</taxon>
        <taxon>Microvirga</taxon>
    </lineage>
</organism>
<dbReference type="Gene3D" id="2.150.10.10">
    <property type="entry name" value="Serralysin-like metalloprotease, C-terminal"/>
    <property type="match status" value="3"/>
</dbReference>
<evidence type="ECO:0000313" key="4">
    <source>
        <dbReference type="Proteomes" id="UP000704176"/>
    </source>
</evidence>
<keyword evidence="4" id="KW-1185">Reference proteome</keyword>
<dbReference type="SUPFAM" id="SSF51120">
    <property type="entry name" value="beta-Roll"/>
    <property type="match status" value="2"/>
</dbReference>
<dbReference type="InterPro" id="IPR018511">
    <property type="entry name" value="Hemolysin-typ_Ca-bd_CS"/>
</dbReference>
<dbReference type="InterPro" id="IPR001343">
    <property type="entry name" value="Hemolysn_Ca-bd"/>
</dbReference>
<gene>
    <name evidence="3" type="ORF">K9B37_09065</name>
</gene>
<dbReference type="InterPro" id="IPR050557">
    <property type="entry name" value="RTX_toxin/Mannuronan_C5-epim"/>
</dbReference>
<dbReference type="Proteomes" id="UP000704176">
    <property type="component" value="Unassembled WGS sequence"/>
</dbReference>
<dbReference type="Pfam" id="PF00353">
    <property type="entry name" value="HemolysinCabind"/>
    <property type="match status" value="4"/>
</dbReference>
<proteinExistence type="predicted"/>
<dbReference type="PANTHER" id="PTHR38340:SF1">
    <property type="entry name" value="S-LAYER PROTEIN"/>
    <property type="match status" value="1"/>
</dbReference>
<name>A0ABS7VLM3_9HYPH</name>
<evidence type="ECO:0000256" key="2">
    <source>
        <dbReference type="ARBA" id="ARBA00022525"/>
    </source>
</evidence>
<sequence length="289" mass="29419">MVFELGNEGNDTVHSTVDFNIAAWAIENVILDGTGNVNIVGNCYDNVLAGNAGNNLIFALEGNDTVSGGAGNDSLNGGDGNDSLLGGDGNDVIEAGSGNDIVYGGAGADSLNGGAGNDTLSYFDAQGGVTVKLWANSASGDIAQGDVISGFENVSGGSGGDWLEGDNNDNILDGCGGGDLLIGFGGNDLLFGREGNDTLIADWGTDILEGGSGNDLFAIWATTQHAILNDFKHGEDHIQLSTSLFKDFAAIKAGAVQQGDDVLIARSGLDILLKHVQLSALAASDFQFV</sequence>
<dbReference type="InterPro" id="IPR011049">
    <property type="entry name" value="Serralysin-like_metalloprot_C"/>
</dbReference>